<protein>
    <submittedName>
        <fullName evidence="1">Uncharacterized protein</fullName>
    </submittedName>
</protein>
<proteinExistence type="predicted"/>
<name>A0ABQ8ZTB6_9ROSI</name>
<dbReference type="EMBL" id="JAPFFI010000024">
    <property type="protein sequence ID" value="KAJ6311489.1"/>
    <property type="molecule type" value="Genomic_DNA"/>
</dbReference>
<keyword evidence="2" id="KW-1185">Reference proteome</keyword>
<accession>A0ABQ8ZTB6</accession>
<reference evidence="1" key="1">
    <citation type="submission" date="2022-10" db="EMBL/GenBank/DDBJ databases">
        <authorList>
            <person name="Hyden B.L."/>
            <person name="Feng K."/>
            <person name="Yates T."/>
            <person name="Jawdy S."/>
            <person name="Smart L.B."/>
            <person name="Muchero W."/>
        </authorList>
    </citation>
    <scope>NUCLEOTIDE SEQUENCE</scope>
    <source>
        <tissue evidence="1">Shoot tip</tissue>
    </source>
</reference>
<gene>
    <name evidence="1" type="ORF">OIU77_013283</name>
</gene>
<sequence length="57" mass="6609">MLLKANGSSSLEDPEKRKTIKICRYLLMRSSIFPAFLVDSEMIQTRLQICLQYAEDI</sequence>
<reference evidence="1" key="2">
    <citation type="journal article" date="2023" name="Int. J. Mol. Sci.">
        <title>De Novo Assembly and Annotation of 11 Diverse Shrub Willow (Salix) Genomes Reveals Novel Gene Organization in Sex-Linked Regions.</title>
        <authorList>
            <person name="Hyden B."/>
            <person name="Feng K."/>
            <person name="Yates T.B."/>
            <person name="Jawdy S."/>
            <person name="Cereghino C."/>
            <person name="Smart L.B."/>
            <person name="Muchero W."/>
        </authorList>
    </citation>
    <scope>NUCLEOTIDE SEQUENCE</scope>
    <source>
        <tissue evidence="1">Shoot tip</tissue>
    </source>
</reference>
<evidence type="ECO:0000313" key="2">
    <source>
        <dbReference type="Proteomes" id="UP001141253"/>
    </source>
</evidence>
<comment type="caution">
    <text evidence="1">The sequence shown here is derived from an EMBL/GenBank/DDBJ whole genome shotgun (WGS) entry which is preliminary data.</text>
</comment>
<organism evidence="1 2">
    <name type="scientific">Salix suchowensis</name>
    <dbReference type="NCBI Taxonomy" id="1278906"/>
    <lineage>
        <taxon>Eukaryota</taxon>
        <taxon>Viridiplantae</taxon>
        <taxon>Streptophyta</taxon>
        <taxon>Embryophyta</taxon>
        <taxon>Tracheophyta</taxon>
        <taxon>Spermatophyta</taxon>
        <taxon>Magnoliopsida</taxon>
        <taxon>eudicotyledons</taxon>
        <taxon>Gunneridae</taxon>
        <taxon>Pentapetalae</taxon>
        <taxon>rosids</taxon>
        <taxon>fabids</taxon>
        <taxon>Malpighiales</taxon>
        <taxon>Salicaceae</taxon>
        <taxon>Saliceae</taxon>
        <taxon>Salix</taxon>
    </lineage>
</organism>
<dbReference type="Proteomes" id="UP001141253">
    <property type="component" value="Chromosome 10"/>
</dbReference>
<evidence type="ECO:0000313" key="1">
    <source>
        <dbReference type="EMBL" id="KAJ6311489.1"/>
    </source>
</evidence>